<dbReference type="EMBL" id="JBBPEH010000002">
    <property type="protein sequence ID" value="KAK7542133.1"/>
    <property type="molecule type" value="Genomic_DNA"/>
</dbReference>
<dbReference type="CDD" id="cd14473">
    <property type="entry name" value="FERM_B-lobe"/>
    <property type="match status" value="1"/>
</dbReference>
<dbReference type="Pfam" id="PF24864">
    <property type="entry name" value="DUF7730"/>
    <property type="match status" value="1"/>
</dbReference>
<sequence>MEPSEGDLLTQSSRFSSHLIKTSPMEPANKVSDTSDDDLVQNASISTAIEPVDPVPTAFLKTFVQSINLEPPSRRSNFSVKLQALKDALRLKYMEYKAPLRRSQPKQSSMLLGLPPEIREMIWKELVQGDYVTLVVKENRRYRNGLKNRGPWWQSMEWINRDEIEMKDRADCEVKIRRAHHGISMSMLLACKQIHRELLGVYFRKAVIELNPFGPFRFEPLGPSFETLKPLSTMGVLANVRFVTTSLKLDNKAPYAFMVEETLWLFRLLRLCPQIRMLRIQANFSHRFQPFPTDPIEFCDQVEEKMQLMASRAYELLPMLPRTVRGPRPVTVKDPTKDCSCKLNRQACCCTWVVAFVFHPEDDCFINTDFYTPGEPDWSNQILFTRPRRRKNKDVILNRLETQILNSPIWKPKRMLEIEPVRDLPKEFSFDHLRASETYIPKQTLRKKWLNNWRYRVLRKHSRFRPLSHSDLVSWFSEIDDD</sequence>
<dbReference type="InterPro" id="IPR019748">
    <property type="entry name" value="FERM_central"/>
</dbReference>
<evidence type="ECO:0000259" key="2">
    <source>
        <dbReference type="Pfam" id="PF24864"/>
    </source>
</evidence>
<feature type="region of interest" description="Disordered" evidence="1">
    <location>
        <begin position="1"/>
        <end position="36"/>
    </location>
</feature>
<gene>
    <name evidence="3" type="ORF">J3D65DRAFT_202110</name>
</gene>
<feature type="compositionally biased region" description="Polar residues" evidence="1">
    <location>
        <begin position="9"/>
        <end position="20"/>
    </location>
</feature>
<accession>A0ABR1M768</accession>
<organism evidence="3 4">
    <name type="scientific">Phyllosticta citribraziliensis</name>
    <dbReference type="NCBI Taxonomy" id="989973"/>
    <lineage>
        <taxon>Eukaryota</taxon>
        <taxon>Fungi</taxon>
        <taxon>Dikarya</taxon>
        <taxon>Ascomycota</taxon>
        <taxon>Pezizomycotina</taxon>
        <taxon>Dothideomycetes</taxon>
        <taxon>Dothideomycetes incertae sedis</taxon>
        <taxon>Botryosphaeriales</taxon>
        <taxon>Phyllostictaceae</taxon>
        <taxon>Phyllosticta</taxon>
    </lineage>
</organism>
<proteinExistence type="predicted"/>
<keyword evidence="4" id="KW-1185">Reference proteome</keyword>
<comment type="caution">
    <text evidence="3">The sequence shown here is derived from an EMBL/GenBank/DDBJ whole genome shotgun (WGS) entry which is preliminary data.</text>
</comment>
<dbReference type="PANTHER" id="PTHR38790">
    <property type="entry name" value="2EXR DOMAIN-CONTAINING PROTEIN-RELATED"/>
    <property type="match status" value="1"/>
</dbReference>
<evidence type="ECO:0000313" key="3">
    <source>
        <dbReference type="EMBL" id="KAK7542133.1"/>
    </source>
</evidence>
<dbReference type="Proteomes" id="UP001360953">
    <property type="component" value="Unassembled WGS sequence"/>
</dbReference>
<feature type="domain" description="DUF7730" evidence="2">
    <location>
        <begin position="106"/>
        <end position="209"/>
    </location>
</feature>
<dbReference type="InterPro" id="IPR056632">
    <property type="entry name" value="DUF7730"/>
</dbReference>
<reference evidence="3 4" key="1">
    <citation type="submission" date="2024-04" db="EMBL/GenBank/DDBJ databases">
        <title>Phyllosticta paracitricarpa is synonymous to the EU quarantine fungus P. citricarpa based on phylogenomic analyses.</title>
        <authorList>
            <consortium name="Lawrence Berkeley National Laboratory"/>
            <person name="Van ingen-buijs V.A."/>
            <person name="Van westerhoven A.C."/>
            <person name="Haridas S."/>
            <person name="Skiadas P."/>
            <person name="Martin F."/>
            <person name="Groenewald J.Z."/>
            <person name="Crous P.W."/>
            <person name="Seidl M.F."/>
        </authorList>
    </citation>
    <scope>NUCLEOTIDE SEQUENCE [LARGE SCALE GENOMIC DNA]</scope>
    <source>
        <strain evidence="3 4">CPC 17464</strain>
    </source>
</reference>
<protein>
    <recommendedName>
        <fullName evidence="2">DUF7730 domain-containing protein</fullName>
    </recommendedName>
</protein>
<evidence type="ECO:0000256" key="1">
    <source>
        <dbReference type="SAM" id="MobiDB-lite"/>
    </source>
</evidence>
<name>A0ABR1M768_9PEZI</name>
<dbReference type="GeneID" id="92027326"/>
<dbReference type="RefSeq" id="XP_066658426.1">
    <property type="nucleotide sequence ID" value="XM_066794420.1"/>
</dbReference>
<evidence type="ECO:0000313" key="4">
    <source>
        <dbReference type="Proteomes" id="UP001360953"/>
    </source>
</evidence>